<dbReference type="RefSeq" id="WP_078485222.1">
    <property type="nucleotide sequence ID" value="NZ_MPRL01000146.1"/>
</dbReference>
<reference evidence="5 6" key="1">
    <citation type="submission" date="2016-11" db="EMBL/GenBank/DDBJ databases">
        <title>Mixed transmission modes and dynamic genome evolution in an obligate animal-bacterial symbiosis.</title>
        <authorList>
            <person name="Russell S.L."/>
            <person name="Corbett-Detig R.B."/>
            <person name="Cavanaugh C.M."/>
        </authorList>
    </citation>
    <scope>NUCLEOTIDE SEQUENCE [LARGE SCALE GENOMIC DNA]</scope>
    <source>
        <strain evidence="5">Sveles-Q1</strain>
    </source>
</reference>
<dbReference type="PANTHER" id="PTHR30121">
    <property type="entry name" value="UNCHARACTERIZED PROTEIN YJGR-RELATED"/>
    <property type="match status" value="1"/>
</dbReference>
<name>A0A1T2KYV2_9GAMM</name>
<dbReference type="SMART" id="SM00382">
    <property type="entry name" value="AAA"/>
    <property type="match status" value="1"/>
</dbReference>
<comment type="similarity">
    <text evidence="1">Belongs to the TrbE/VirB4 family.</text>
</comment>
<dbReference type="AlphaFoldDB" id="A0A1T2KYV2"/>
<evidence type="ECO:0000256" key="1">
    <source>
        <dbReference type="ARBA" id="ARBA00006512"/>
    </source>
</evidence>
<evidence type="ECO:0000313" key="6">
    <source>
        <dbReference type="Proteomes" id="UP000191110"/>
    </source>
</evidence>
<evidence type="ECO:0000256" key="3">
    <source>
        <dbReference type="ARBA" id="ARBA00022840"/>
    </source>
</evidence>
<dbReference type="OrthoDB" id="9816422at2"/>
<evidence type="ECO:0000256" key="2">
    <source>
        <dbReference type="ARBA" id="ARBA00022741"/>
    </source>
</evidence>
<dbReference type="Pfam" id="PF19044">
    <property type="entry name" value="P-loop_TraG"/>
    <property type="match status" value="1"/>
</dbReference>
<dbReference type="Pfam" id="PF03135">
    <property type="entry name" value="CagE_TrbE_VirB"/>
    <property type="match status" value="1"/>
</dbReference>
<dbReference type="InterPro" id="IPR027417">
    <property type="entry name" value="P-loop_NTPase"/>
</dbReference>
<proteinExistence type="inferred from homology"/>
<dbReference type="InterPro" id="IPR043964">
    <property type="entry name" value="P-loop_TraG"/>
</dbReference>
<protein>
    <submittedName>
        <fullName evidence="5">Conjugal transfer protein TrbE</fullName>
    </submittedName>
</protein>
<feature type="non-terminal residue" evidence="5">
    <location>
        <position position="1"/>
    </location>
</feature>
<keyword evidence="6" id="KW-1185">Reference proteome</keyword>
<dbReference type="CDD" id="cd00267">
    <property type="entry name" value="ABC_ATPase"/>
    <property type="match status" value="1"/>
</dbReference>
<dbReference type="InterPro" id="IPR051162">
    <property type="entry name" value="T4SS_component"/>
</dbReference>
<dbReference type="Gene3D" id="3.40.50.300">
    <property type="entry name" value="P-loop containing nucleotide triphosphate hydrolases"/>
    <property type="match status" value="2"/>
</dbReference>
<dbReference type="GO" id="GO:0005524">
    <property type="term" value="F:ATP binding"/>
    <property type="evidence" value="ECO:0007669"/>
    <property type="project" value="UniProtKB-KW"/>
</dbReference>
<dbReference type="EMBL" id="MPRL01000146">
    <property type="protein sequence ID" value="OOZ38013.1"/>
    <property type="molecule type" value="Genomic_DNA"/>
</dbReference>
<dbReference type="SUPFAM" id="SSF52540">
    <property type="entry name" value="P-loop containing nucleoside triphosphate hydrolases"/>
    <property type="match status" value="1"/>
</dbReference>
<dbReference type="InterPro" id="IPR018145">
    <property type="entry name" value="CagE_TrbE_VirB_cntrl_dom"/>
</dbReference>
<feature type="domain" description="AAA+ ATPase" evidence="4">
    <location>
        <begin position="190"/>
        <end position="443"/>
    </location>
</feature>
<keyword evidence="2" id="KW-0547">Nucleotide-binding</keyword>
<gene>
    <name evidence="5" type="ORF">BOW53_16750</name>
</gene>
<sequence>EMPFNYRWNTRFIYMDTIESVSEIKKYRRHWQQKVRGFFSQLFQTNSGVVNLDAAEMVGQADIALAEANSSVVKYGYYSNTIIIMDEDQDKLEAYCRETRKIVQQLGFTASIEGVNCVEAWLGSLPGQSKPNVRRPMLHTMHLSDMLPLTAIWPGSEFCPSKKFPDNSPALMHCSTVGATPFRLNLHVDDLGHTLVIGPTGTGKSTLLGIIAAQFCRYPGAKVFAFDKGNSLLPLTKAVGGLHFDIGHDDSKLAFCPLKYVTSDSQQAWAEGWIETLVSLQGVTVTPRHKNEIHNAMTLIKQSGHDGRSMTDFVTNLQDKELSEALKHYTVSGAMGHLLDAEDDGLDVSRFVTFEIEELMDMGEKNMVPVLLYLFHRFELSLDGSPTLLVLDEAWLMLGNAVFREKIREWLKVLRKANVAVIMATQSVSDAVNSGIIDVLKESCLTKILLPNDVAQEKGSREFYEFLGLNSCQLNIITHATRKRDYYYMSPLGKRLFNLNLGPYALAFVGASSKEEIARVRTLENEFGDSWTDQWLKERGVNMNLPQFHGHF</sequence>
<dbReference type="Proteomes" id="UP000191110">
    <property type="component" value="Unassembled WGS sequence"/>
</dbReference>
<keyword evidence="3" id="KW-0067">ATP-binding</keyword>
<evidence type="ECO:0000313" key="5">
    <source>
        <dbReference type="EMBL" id="OOZ38013.1"/>
    </source>
</evidence>
<dbReference type="InterPro" id="IPR003593">
    <property type="entry name" value="AAA+_ATPase"/>
</dbReference>
<accession>A0A1T2KYV2</accession>
<organism evidence="5 6">
    <name type="scientific">Solemya pervernicosa gill symbiont</name>
    <dbReference type="NCBI Taxonomy" id="642797"/>
    <lineage>
        <taxon>Bacteria</taxon>
        <taxon>Pseudomonadati</taxon>
        <taxon>Pseudomonadota</taxon>
        <taxon>Gammaproteobacteria</taxon>
        <taxon>sulfur-oxidizing symbionts</taxon>
    </lineage>
</organism>
<comment type="caution">
    <text evidence="5">The sequence shown here is derived from an EMBL/GenBank/DDBJ whole genome shotgun (WGS) entry which is preliminary data.</text>
</comment>
<dbReference type="PANTHER" id="PTHR30121:SF12">
    <property type="entry name" value="TYPE IV SECRETION SYSTEM PROTEIN CAGE"/>
    <property type="match status" value="1"/>
</dbReference>
<evidence type="ECO:0000259" key="4">
    <source>
        <dbReference type="SMART" id="SM00382"/>
    </source>
</evidence>